<accession>A0A0E9N133</accession>
<dbReference type="AlphaFoldDB" id="A0A0E9N133"/>
<dbReference type="Pfam" id="PF04471">
    <property type="entry name" value="Mrr_cat"/>
    <property type="match status" value="1"/>
</dbReference>
<feature type="coiled-coil region" evidence="1">
    <location>
        <begin position="95"/>
        <end position="129"/>
    </location>
</feature>
<dbReference type="OrthoDB" id="1395176at2"/>
<gene>
    <name evidence="3" type="ORF">FPE01S_02_08430</name>
</gene>
<dbReference type="EMBL" id="BBWV01000002">
    <property type="protein sequence ID" value="GAO43737.1"/>
    <property type="molecule type" value="Genomic_DNA"/>
</dbReference>
<dbReference type="GO" id="GO:0004519">
    <property type="term" value="F:endonuclease activity"/>
    <property type="evidence" value="ECO:0007669"/>
    <property type="project" value="InterPro"/>
</dbReference>
<reference evidence="3 4" key="1">
    <citation type="submission" date="2015-04" db="EMBL/GenBank/DDBJ databases">
        <title>Whole genome shotgun sequence of Flavihumibacter petaseus NBRC 106054.</title>
        <authorList>
            <person name="Miyazawa S."/>
            <person name="Hosoyama A."/>
            <person name="Hashimoto M."/>
            <person name="Noguchi M."/>
            <person name="Tsuchikane K."/>
            <person name="Ohji S."/>
            <person name="Yamazoe A."/>
            <person name="Ichikawa N."/>
            <person name="Kimura A."/>
            <person name="Fujita N."/>
        </authorList>
    </citation>
    <scope>NUCLEOTIDE SEQUENCE [LARGE SCALE GENOMIC DNA]</scope>
    <source>
        <strain evidence="3 4">NBRC 106054</strain>
    </source>
</reference>
<keyword evidence="1" id="KW-0175">Coiled coil</keyword>
<dbReference type="SUPFAM" id="SSF52980">
    <property type="entry name" value="Restriction endonuclease-like"/>
    <property type="match status" value="1"/>
</dbReference>
<evidence type="ECO:0000313" key="4">
    <source>
        <dbReference type="Proteomes" id="UP000033121"/>
    </source>
</evidence>
<dbReference type="InterPro" id="IPR007560">
    <property type="entry name" value="Restrct_endonuc_IV_Mrr"/>
</dbReference>
<keyword evidence="4" id="KW-1185">Reference proteome</keyword>
<evidence type="ECO:0000259" key="2">
    <source>
        <dbReference type="Pfam" id="PF04471"/>
    </source>
</evidence>
<evidence type="ECO:0000313" key="3">
    <source>
        <dbReference type="EMBL" id="GAO43737.1"/>
    </source>
</evidence>
<name>A0A0E9N133_9BACT</name>
<protein>
    <recommendedName>
        <fullName evidence="2">Restriction endonuclease type IV Mrr domain-containing protein</fullName>
    </recommendedName>
</protein>
<comment type="caution">
    <text evidence="3">The sequence shown here is derived from an EMBL/GenBank/DDBJ whole genome shotgun (WGS) entry which is preliminary data.</text>
</comment>
<feature type="domain" description="Restriction endonuclease type IV Mrr" evidence="2">
    <location>
        <begin position="169"/>
        <end position="276"/>
    </location>
</feature>
<proteinExistence type="predicted"/>
<sequence length="307" mass="35611">MSFTEKKISVQTLLALKDALTNIFWTKKDLRQFIELTLENPLIVSTIDWTENTKLESVSQIIDRMAKRQDLYQTDLLKLIQETGNFNDFSHLKMWDDAETKIKKAKTAVEKLRNNTKGYFDTIEELKKAEQARATNQAKIKESITYQQRLDELKSKFFEIAINDNHQNRGHQLEKFLNELFTFFDLDPKSSFKITGEQIDGSFTFDNTDYLLEAKWQKKQIDAQELYGFGGKIQGKLKNTLGLYVSLEGYSVESTKTENPSVKAIILMDGSDLMQILEGRIKLTDMLYIKRRHAAQTGEIYYRIVGI</sequence>
<evidence type="ECO:0000256" key="1">
    <source>
        <dbReference type="SAM" id="Coils"/>
    </source>
</evidence>
<dbReference type="InterPro" id="IPR011335">
    <property type="entry name" value="Restrct_endonuc-II-like"/>
</dbReference>
<organism evidence="3 4">
    <name type="scientific">Flavihumibacter petaseus NBRC 106054</name>
    <dbReference type="NCBI Taxonomy" id="1220578"/>
    <lineage>
        <taxon>Bacteria</taxon>
        <taxon>Pseudomonadati</taxon>
        <taxon>Bacteroidota</taxon>
        <taxon>Chitinophagia</taxon>
        <taxon>Chitinophagales</taxon>
        <taxon>Chitinophagaceae</taxon>
        <taxon>Flavihumibacter</taxon>
    </lineage>
</organism>
<dbReference type="Proteomes" id="UP000033121">
    <property type="component" value="Unassembled WGS sequence"/>
</dbReference>
<dbReference type="GO" id="GO:0003677">
    <property type="term" value="F:DNA binding"/>
    <property type="evidence" value="ECO:0007669"/>
    <property type="project" value="InterPro"/>
</dbReference>
<dbReference type="GO" id="GO:0009307">
    <property type="term" value="P:DNA restriction-modification system"/>
    <property type="evidence" value="ECO:0007669"/>
    <property type="project" value="InterPro"/>
</dbReference>
<dbReference type="STRING" id="1220578.FPE01S_02_08430"/>
<dbReference type="RefSeq" id="WP_046369570.1">
    <property type="nucleotide sequence ID" value="NZ_BBWV01000002.1"/>
</dbReference>